<evidence type="ECO:0000313" key="2">
    <source>
        <dbReference type="Proteomes" id="UP001336835"/>
    </source>
</evidence>
<dbReference type="RefSeq" id="WP_330108424.1">
    <property type="nucleotide sequence ID" value="NZ_JAZDQT010000002.1"/>
</dbReference>
<gene>
    <name evidence="1" type="ORF">VRU48_13395</name>
</gene>
<comment type="caution">
    <text evidence="1">The sequence shown here is derived from an EMBL/GenBank/DDBJ whole genome shotgun (WGS) entry which is preliminary data.</text>
</comment>
<dbReference type="Proteomes" id="UP001336835">
    <property type="component" value="Unassembled WGS sequence"/>
</dbReference>
<keyword evidence="2" id="KW-1185">Reference proteome</keyword>
<protein>
    <submittedName>
        <fullName evidence="1">Uncharacterized protein</fullName>
    </submittedName>
</protein>
<evidence type="ECO:0000313" key="1">
    <source>
        <dbReference type="EMBL" id="MEE1946111.1"/>
    </source>
</evidence>
<proteinExistence type="predicted"/>
<dbReference type="EMBL" id="JAZDQT010000002">
    <property type="protein sequence ID" value="MEE1946111.1"/>
    <property type="molecule type" value="Genomic_DNA"/>
</dbReference>
<reference evidence="1 2" key="1">
    <citation type="submission" date="2024-01" db="EMBL/GenBank/DDBJ databases">
        <title>Pedobacter sp. nov., isolated from fresh soil.</title>
        <authorList>
            <person name="Le N.T.T."/>
        </authorList>
    </citation>
    <scope>NUCLEOTIDE SEQUENCE [LARGE SCALE GENOMIC DNA]</scope>
    <source>
        <strain evidence="1 2">KR3-3</strain>
    </source>
</reference>
<sequence>MKDLIEISPMAEPFSAEENNFATTTPIAAPILESLQTFLETVPAYRLNKGLRKMLIDYLFYNIEALPVDFDELLGDFYWLTNFLDKIHEEGLSKAD</sequence>
<organism evidence="1 2">
    <name type="scientific">Pedobacter albus</name>
    <dbReference type="NCBI Taxonomy" id="3113905"/>
    <lineage>
        <taxon>Bacteria</taxon>
        <taxon>Pseudomonadati</taxon>
        <taxon>Bacteroidota</taxon>
        <taxon>Sphingobacteriia</taxon>
        <taxon>Sphingobacteriales</taxon>
        <taxon>Sphingobacteriaceae</taxon>
        <taxon>Pedobacter</taxon>
    </lineage>
</organism>
<accession>A0ABU7I9G2</accession>
<name>A0ABU7I9G2_9SPHI</name>